<dbReference type="InterPro" id="IPR018253">
    <property type="entry name" value="DnaJ_domain_CS"/>
</dbReference>
<dbReference type="PROSITE" id="PS00636">
    <property type="entry name" value="DNAJ_1"/>
    <property type="match status" value="1"/>
</dbReference>
<organism evidence="6 7">
    <name type="scientific">Rhodofomes roseus</name>
    <dbReference type="NCBI Taxonomy" id="34475"/>
    <lineage>
        <taxon>Eukaryota</taxon>
        <taxon>Fungi</taxon>
        <taxon>Dikarya</taxon>
        <taxon>Basidiomycota</taxon>
        <taxon>Agaricomycotina</taxon>
        <taxon>Agaricomycetes</taxon>
        <taxon>Polyporales</taxon>
        <taxon>Rhodofomes</taxon>
    </lineage>
</organism>
<evidence type="ECO:0000259" key="5">
    <source>
        <dbReference type="PROSITE" id="PS50076"/>
    </source>
</evidence>
<dbReference type="STRING" id="34475.A0A4Y9Y7U1"/>
<accession>A0A4Y9Y7U1</accession>
<dbReference type="EMBL" id="SEKV01000362">
    <property type="protein sequence ID" value="TFY58415.1"/>
    <property type="molecule type" value="Genomic_DNA"/>
</dbReference>
<dbReference type="PRINTS" id="PR00625">
    <property type="entry name" value="JDOMAIN"/>
</dbReference>
<evidence type="ECO:0000256" key="1">
    <source>
        <dbReference type="ARBA" id="ARBA00022737"/>
    </source>
</evidence>
<dbReference type="InterPro" id="IPR011990">
    <property type="entry name" value="TPR-like_helical_dom_sf"/>
</dbReference>
<dbReference type="SMART" id="SM00028">
    <property type="entry name" value="TPR"/>
    <property type="match status" value="5"/>
</dbReference>
<dbReference type="InterPro" id="IPR001623">
    <property type="entry name" value="DnaJ_domain"/>
</dbReference>
<name>A0A4Y9Y7U1_9APHY</name>
<dbReference type="PANTHER" id="PTHR45188">
    <property type="entry name" value="DNAJ PROTEIN P58IPK HOMOLOG"/>
    <property type="match status" value="1"/>
</dbReference>
<evidence type="ECO:0000256" key="4">
    <source>
        <dbReference type="SAM" id="MobiDB-lite"/>
    </source>
</evidence>
<dbReference type="Gene3D" id="1.10.287.110">
    <property type="entry name" value="DnaJ domain"/>
    <property type="match status" value="1"/>
</dbReference>
<evidence type="ECO:0000313" key="7">
    <source>
        <dbReference type="Proteomes" id="UP000298390"/>
    </source>
</evidence>
<dbReference type="PROSITE" id="PS50076">
    <property type="entry name" value="DNAJ_2"/>
    <property type="match status" value="1"/>
</dbReference>
<dbReference type="CDD" id="cd06257">
    <property type="entry name" value="DnaJ"/>
    <property type="match status" value="1"/>
</dbReference>
<gene>
    <name evidence="6" type="ORF">EVJ58_g6435</name>
</gene>
<feature type="repeat" description="TPR" evidence="3">
    <location>
        <begin position="248"/>
        <end position="281"/>
    </location>
</feature>
<dbReference type="AlphaFoldDB" id="A0A4Y9Y7U1"/>
<feature type="domain" description="J" evidence="5">
    <location>
        <begin position="433"/>
        <end position="494"/>
    </location>
</feature>
<keyword evidence="2 3" id="KW-0802">TPR repeat</keyword>
<comment type="caution">
    <text evidence="6">The sequence shown here is derived from an EMBL/GenBank/DDBJ whole genome shotgun (WGS) entry which is preliminary data.</text>
</comment>
<dbReference type="InterPro" id="IPR036869">
    <property type="entry name" value="J_dom_sf"/>
</dbReference>
<dbReference type="SUPFAM" id="SSF46565">
    <property type="entry name" value="Chaperone J-domain"/>
    <property type="match status" value="1"/>
</dbReference>
<protein>
    <recommendedName>
        <fullName evidence="5">J domain-containing protein</fullName>
    </recommendedName>
</protein>
<keyword evidence="1" id="KW-0677">Repeat</keyword>
<dbReference type="InterPro" id="IPR019734">
    <property type="entry name" value="TPR_rpt"/>
</dbReference>
<dbReference type="Proteomes" id="UP000298390">
    <property type="component" value="Unassembled WGS sequence"/>
</dbReference>
<evidence type="ECO:0000256" key="2">
    <source>
        <dbReference type="ARBA" id="ARBA00022803"/>
    </source>
</evidence>
<feature type="region of interest" description="Disordered" evidence="4">
    <location>
        <begin position="31"/>
        <end position="67"/>
    </location>
</feature>
<dbReference type="SUPFAM" id="SSF48452">
    <property type="entry name" value="TPR-like"/>
    <property type="match status" value="2"/>
</dbReference>
<dbReference type="Pfam" id="PF00226">
    <property type="entry name" value="DnaJ"/>
    <property type="match status" value="1"/>
</dbReference>
<sequence>MTEDPTSTAEHEADCQCMLCSLVKRLKGQEPSLATWTAAPPPPPEAAQNHDESSTKKAKPHEASSLASGRTTQAIHFFDQCIAKDPNAAAFFVSRADAYVSLRKYAAALGDFQCAHGLLKTASSKAAAVPVLVKLACCLLYLGSHGPALLATQEALSVEPGDTAALALKKRLSAIENGVAAYQTAKACRQLKTAKAAYDACANAYTEDGGVLPVVVSCWEVELQIAEAKWTEALAVSSVILATHLKSIKALLMRALVLFLTADLGEALNKINTALRLDPDHEEVKAARARFKNVSDLKEDGNFRFKTGDLSGAIEQWTSALNLVAEKEAEGSGGRIRALLLLNRSRARLKIGHPDALKDVNAAGKLDPHNVKIIVTRGRIFIGLKLFESAIQEFKAALQADATKLSAADRLTVQSELGDAEQHAVLERNKIKDWYEILDIERDCTIEEIRRAYRTQCLKHHPDKGGVPEKFRMITEAYDTLSDPIERYLYDASA</sequence>
<proteinExistence type="predicted"/>
<dbReference type="Gene3D" id="1.25.40.10">
    <property type="entry name" value="Tetratricopeptide repeat domain"/>
    <property type="match status" value="1"/>
</dbReference>
<reference evidence="6 7" key="1">
    <citation type="submission" date="2019-01" db="EMBL/GenBank/DDBJ databases">
        <title>Genome sequencing of the rare red list fungi Fomitopsis rosea.</title>
        <authorList>
            <person name="Buettner E."/>
            <person name="Kellner H."/>
        </authorList>
    </citation>
    <scope>NUCLEOTIDE SEQUENCE [LARGE SCALE GENOMIC DNA]</scope>
    <source>
        <strain evidence="6 7">DSM 105464</strain>
    </source>
</reference>
<evidence type="ECO:0000256" key="3">
    <source>
        <dbReference type="PROSITE-ProRule" id="PRU00339"/>
    </source>
</evidence>
<dbReference type="PANTHER" id="PTHR45188:SF2">
    <property type="entry name" value="DNAJ HOMOLOG SUBFAMILY C MEMBER 7"/>
    <property type="match status" value="1"/>
</dbReference>
<evidence type="ECO:0000313" key="6">
    <source>
        <dbReference type="EMBL" id="TFY58415.1"/>
    </source>
</evidence>
<dbReference type="PROSITE" id="PS50005">
    <property type="entry name" value="TPR"/>
    <property type="match status" value="1"/>
</dbReference>
<dbReference type="SMART" id="SM00271">
    <property type="entry name" value="DnaJ"/>
    <property type="match status" value="1"/>
</dbReference>